<dbReference type="RefSeq" id="WP_013259154.1">
    <property type="nucleotide sequence ID" value="NC_014365.1"/>
</dbReference>
<dbReference type="eggNOG" id="COG0463">
    <property type="taxonomic scope" value="Bacteria"/>
</dbReference>
<evidence type="ECO:0000313" key="4">
    <source>
        <dbReference type="Proteomes" id="UP000009047"/>
    </source>
</evidence>
<dbReference type="HOGENOM" id="CLU_344112_0_0_7"/>
<keyword evidence="3" id="KW-0808">Transferase</keyword>
<dbReference type="InterPro" id="IPR029044">
    <property type="entry name" value="Nucleotide-diphossugar_trans"/>
</dbReference>
<sequence>MAGSRQKNVAPKGQGKRPTISVAMMVKNEEKMLPRALESVKPWVDEIIVVDTGSTDRTVEIAASYGAKVYHHPWENNFSTHRNQSIGYCTGDWILILDADEELDQQTAPLMRQLTNAPEGLNCFLFKLYNDVPGGGSTFLLHPRLFRNGVGFHYAGLVHNEPRIKGHYTRSDVKLTHYGYNLDPQTMEAKHQRRLGMLRQAIEREPHNFKAHAYLAQTLASRIDTCLEAVDESLTAIRLAQEQLAPGTDFPRCYYPLLGALYALQRWDETVTYAHACLEAMPNYPDPWLFLVHAYYYKRQWDDVCLAGRRFFEMQDLARSKPEDFLFAENQTFNQFPQVLHLWTLAEANRGDAAAAIDVFGRLVADERGEPECRRLVKTLLTGDDPQLTVELINLAMAARPHWDWLAPLKPVAESKAAEKLGRQYKMEARRALDEHRLEDAAKNFGLAANHVIADAEVHLGQAQALLGLGRHAEAGQALVKGLCAHPGHPWAWRALAELSMAKGEVEAAHVYLERYLAIQPGDQAARETLSRLQLERAATPSVAETPPTLLVFLVGGLGAEAVCEVAPHFLMHRAWGRAMFDGVDPEDDLARWATLFSGRAPAQHGLSGRLGMDNPKSLADMAAPDIWRTMAGSKRVGLLAAPLCHPAPAINGWAVSGYPGGLLSEGLVSPPELLPRVLASGYRSDFVTSKAEQLLATSLLTSNRVHEGRLYQIERNKLTLAAKLPAVDVLVIGVNCLEWAQQSFSGVDSRVFAAYQQVYAIIEAALAGLRPRHFAVLGQRGYDKLSMTPTAEGFYCLSWRGGENGRAPVGDVVAEILRLVS</sequence>
<dbReference type="PANTHER" id="PTHR43630:SF2">
    <property type="entry name" value="GLYCOSYLTRANSFERASE"/>
    <property type="match status" value="1"/>
</dbReference>
<accession>E1QJH2</accession>
<dbReference type="Proteomes" id="UP000009047">
    <property type="component" value="Chromosome"/>
</dbReference>
<dbReference type="eggNOG" id="COG3379">
    <property type="taxonomic scope" value="Bacteria"/>
</dbReference>
<evidence type="ECO:0000313" key="3">
    <source>
        <dbReference type="EMBL" id="ADK85715.1"/>
    </source>
</evidence>
<dbReference type="SUPFAM" id="SSF53448">
    <property type="entry name" value="Nucleotide-diphospho-sugar transferases"/>
    <property type="match status" value="1"/>
</dbReference>
<name>E1QJH2_DESB2</name>
<comment type="similarity">
    <text evidence="1">Belongs to the glycosyltransferase 2 family. WaaE/KdtX subfamily.</text>
</comment>
<dbReference type="Gene3D" id="3.90.550.10">
    <property type="entry name" value="Spore Coat Polysaccharide Biosynthesis Protein SpsA, Chain A"/>
    <property type="match status" value="1"/>
</dbReference>
<dbReference type="PANTHER" id="PTHR43630">
    <property type="entry name" value="POLY-BETA-1,6-N-ACETYL-D-GLUCOSAMINE SYNTHASE"/>
    <property type="match status" value="1"/>
</dbReference>
<dbReference type="SUPFAM" id="SSF48452">
    <property type="entry name" value="TPR-like"/>
    <property type="match status" value="2"/>
</dbReference>
<dbReference type="EMBL" id="CP002085">
    <property type="protein sequence ID" value="ADK85715.1"/>
    <property type="molecule type" value="Genomic_DNA"/>
</dbReference>
<organism evidence="3 4">
    <name type="scientific">Desulfarculus baarsii (strain ATCC 33931 / DSM 2075 / LMG 7858 / VKM B-1802 / 2st14)</name>
    <dbReference type="NCBI Taxonomy" id="644282"/>
    <lineage>
        <taxon>Bacteria</taxon>
        <taxon>Pseudomonadati</taxon>
        <taxon>Thermodesulfobacteriota</taxon>
        <taxon>Desulfarculia</taxon>
        <taxon>Desulfarculales</taxon>
        <taxon>Desulfarculaceae</taxon>
        <taxon>Desulfarculus</taxon>
    </lineage>
</organism>
<dbReference type="eggNOG" id="COG0457">
    <property type="taxonomic scope" value="Bacteria"/>
</dbReference>
<dbReference type="KEGG" id="dbr:Deba_2353"/>
<dbReference type="AlphaFoldDB" id="E1QJH2"/>
<dbReference type="CAZy" id="GT2">
    <property type="family name" value="Glycosyltransferase Family 2"/>
</dbReference>
<dbReference type="Gene3D" id="1.25.40.10">
    <property type="entry name" value="Tetratricopeptide repeat domain"/>
    <property type="match status" value="2"/>
</dbReference>
<keyword evidence="4" id="KW-1185">Reference proteome</keyword>
<evidence type="ECO:0000259" key="2">
    <source>
        <dbReference type="Pfam" id="PF00535"/>
    </source>
</evidence>
<reference evidence="3 4" key="1">
    <citation type="journal article" date="2010" name="Stand. Genomic Sci.">
        <title>Complete genome sequence of Desulfarculus baarsii type strain (2st14).</title>
        <authorList>
            <person name="Sun H."/>
            <person name="Spring S."/>
            <person name="Lapidus A."/>
            <person name="Davenport K."/>
            <person name="Del Rio T.G."/>
            <person name="Tice H."/>
            <person name="Nolan M."/>
            <person name="Copeland A."/>
            <person name="Cheng J.F."/>
            <person name="Lucas S."/>
            <person name="Tapia R."/>
            <person name="Goodwin L."/>
            <person name="Pitluck S."/>
            <person name="Ivanova N."/>
            <person name="Pagani I."/>
            <person name="Mavromatis K."/>
            <person name="Ovchinnikova G."/>
            <person name="Pati A."/>
            <person name="Chen A."/>
            <person name="Palaniappan K."/>
            <person name="Hauser L."/>
            <person name="Chang Y.J."/>
            <person name="Jeffries C.D."/>
            <person name="Detter J.C."/>
            <person name="Han C."/>
            <person name="Rohde M."/>
            <person name="Brambilla E."/>
            <person name="Goker M."/>
            <person name="Woyke T."/>
            <person name="Bristow J."/>
            <person name="Eisen J.A."/>
            <person name="Markowitz V."/>
            <person name="Hugenholtz P."/>
            <person name="Kyrpides N.C."/>
            <person name="Klenk H.P."/>
            <person name="Land M."/>
        </authorList>
    </citation>
    <scope>NUCLEOTIDE SEQUENCE [LARGE SCALE GENOMIC DNA]</scope>
    <source>
        <strain evidence="4">ATCC 33931 / DSM 2075 / LMG 7858 / VKM B-1802 / 2st14</strain>
    </source>
</reference>
<feature type="domain" description="Glycosyltransferase 2-like" evidence="2">
    <location>
        <begin position="21"/>
        <end position="131"/>
    </location>
</feature>
<evidence type="ECO:0000256" key="1">
    <source>
        <dbReference type="ARBA" id="ARBA00038494"/>
    </source>
</evidence>
<dbReference type="Pfam" id="PF00535">
    <property type="entry name" value="Glycos_transf_2"/>
    <property type="match status" value="1"/>
</dbReference>
<proteinExistence type="inferred from homology"/>
<dbReference type="GO" id="GO:0016740">
    <property type="term" value="F:transferase activity"/>
    <property type="evidence" value="ECO:0007669"/>
    <property type="project" value="UniProtKB-KW"/>
</dbReference>
<dbReference type="CDD" id="cd02511">
    <property type="entry name" value="Beta4Glucosyltransferase"/>
    <property type="match status" value="1"/>
</dbReference>
<protein>
    <submittedName>
        <fullName evidence="3">Glycosyl transferase family 2</fullName>
    </submittedName>
</protein>
<dbReference type="STRING" id="644282.Deba_2353"/>
<dbReference type="InterPro" id="IPR011990">
    <property type="entry name" value="TPR-like_helical_dom_sf"/>
</dbReference>
<dbReference type="Pfam" id="PF14559">
    <property type="entry name" value="TPR_19"/>
    <property type="match status" value="1"/>
</dbReference>
<gene>
    <name evidence="3" type="ordered locus">Deba_2353</name>
</gene>
<dbReference type="InterPro" id="IPR001173">
    <property type="entry name" value="Glyco_trans_2-like"/>
</dbReference>